<dbReference type="PRINTS" id="PR00598">
    <property type="entry name" value="HTHMARR"/>
</dbReference>
<sequence length="178" mass="19723">MDRTMSHPAKPGRRTVRAAEALLARSKPGLPPNSPQSMELVHQLQCLWKVMLADMHDTLREAHLTPVTYATLLVLYQAQDGVMTPSALAASTGEQPTNVSRIGNELEAMQLIRRSRSAHDRRTVELRLTARGIAQMDALLPRLHEQAERTFSVLSLSEKNLLLRLQKKILAHAGPLAG</sequence>
<proteinExistence type="predicted"/>
<accession>A0A495B395</accession>
<dbReference type="InterPro" id="IPR039422">
    <property type="entry name" value="MarR/SlyA-like"/>
</dbReference>
<dbReference type="EMBL" id="RBID01000017">
    <property type="protein sequence ID" value="RKQ55437.1"/>
    <property type="molecule type" value="Genomic_DNA"/>
</dbReference>
<evidence type="ECO:0000259" key="1">
    <source>
        <dbReference type="PROSITE" id="PS50995"/>
    </source>
</evidence>
<name>A0A495B395_VOGIN</name>
<dbReference type="SUPFAM" id="SSF46785">
    <property type="entry name" value="Winged helix' DNA-binding domain"/>
    <property type="match status" value="1"/>
</dbReference>
<dbReference type="GO" id="GO:0003677">
    <property type="term" value="F:DNA binding"/>
    <property type="evidence" value="ECO:0007669"/>
    <property type="project" value="UniProtKB-KW"/>
</dbReference>
<dbReference type="GO" id="GO:0003700">
    <property type="term" value="F:DNA-binding transcription factor activity"/>
    <property type="evidence" value="ECO:0007669"/>
    <property type="project" value="InterPro"/>
</dbReference>
<dbReference type="PANTHER" id="PTHR33164">
    <property type="entry name" value="TRANSCRIPTIONAL REGULATOR, MARR FAMILY"/>
    <property type="match status" value="1"/>
</dbReference>
<dbReference type="Proteomes" id="UP000279384">
    <property type="component" value="Unassembled WGS sequence"/>
</dbReference>
<comment type="caution">
    <text evidence="2">The sequence shown here is derived from an EMBL/GenBank/DDBJ whole genome shotgun (WGS) entry which is preliminary data.</text>
</comment>
<dbReference type="SMART" id="SM00347">
    <property type="entry name" value="HTH_MARR"/>
    <property type="match status" value="1"/>
</dbReference>
<keyword evidence="2" id="KW-0238">DNA-binding</keyword>
<dbReference type="InterPro" id="IPR036388">
    <property type="entry name" value="WH-like_DNA-bd_sf"/>
</dbReference>
<dbReference type="GO" id="GO:0006950">
    <property type="term" value="P:response to stress"/>
    <property type="evidence" value="ECO:0007669"/>
    <property type="project" value="TreeGrafter"/>
</dbReference>
<gene>
    <name evidence="2" type="ORF">C8E02_2815</name>
</gene>
<dbReference type="InterPro" id="IPR000835">
    <property type="entry name" value="HTH_MarR-typ"/>
</dbReference>
<evidence type="ECO:0000313" key="2">
    <source>
        <dbReference type="EMBL" id="RKQ55437.1"/>
    </source>
</evidence>
<dbReference type="Pfam" id="PF12802">
    <property type="entry name" value="MarR_2"/>
    <property type="match status" value="1"/>
</dbReference>
<reference evidence="2 3" key="1">
    <citation type="submission" date="2018-10" db="EMBL/GenBank/DDBJ databases">
        <title>Genomic Encyclopedia of Type Strains, Phase IV (KMG-IV): sequencing the most valuable type-strain genomes for metagenomic binning, comparative biology and taxonomic classification.</title>
        <authorList>
            <person name="Goeker M."/>
        </authorList>
    </citation>
    <scope>NUCLEOTIDE SEQUENCE [LARGE SCALE GENOMIC DNA]</scope>
    <source>
        <strain evidence="2 3">DSM 3303</strain>
    </source>
</reference>
<feature type="domain" description="HTH marR-type" evidence="1">
    <location>
        <begin position="37"/>
        <end position="171"/>
    </location>
</feature>
<evidence type="ECO:0000313" key="3">
    <source>
        <dbReference type="Proteomes" id="UP000279384"/>
    </source>
</evidence>
<protein>
    <submittedName>
        <fullName evidence="2">DNA-binding MarR family transcriptional regulator</fullName>
    </submittedName>
</protein>
<dbReference type="PROSITE" id="PS50995">
    <property type="entry name" value="HTH_MARR_2"/>
    <property type="match status" value="1"/>
</dbReference>
<dbReference type="PANTHER" id="PTHR33164:SF43">
    <property type="entry name" value="HTH-TYPE TRANSCRIPTIONAL REPRESSOR YETL"/>
    <property type="match status" value="1"/>
</dbReference>
<dbReference type="Gene3D" id="1.10.10.10">
    <property type="entry name" value="Winged helix-like DNA-binding domain superfamily/Winged helix DNA-binding domain"/>
    <property type="match status" value="1"/>
</dbReference>
<dbReference type="AlphaFoldDB" id="A0A495B395"/>
<organism evidence="2 3">
    <name type="scientific">Vogesella indigofera</name>
    <name type="common">Pseudomonas indigofera</name>
    <dbReference type="NCBI Taxonomy" id="45465"/>
    <lineage>
        <taxon>Bacteria</taxon>
        <taxon>Pseudomonadati</taxon>
        <taxon>Pseudomonadota</taxon>
        <taxon>Betaproteobacteria</taxon>
        <taxon>Neisseriales</taxon>
        <taxon>Chromobacteriaceae</taxon>
        <taxon>Vogesella</taxon>
    </lineage>
</organism>
<dbReference type="InterPro" id="IPR036390">
    <property type="entry name" value="WH_DNA-bd_sf"/>
</dbReference>